<feature type="compositionally biased region" description="Pro residues" evidence="1">
    <location>
        <begin position="265"/>
        <end position="275"/>
    </location>
</feature>
<reference evidence="2 3" key="1">
    <citation type="journal article" date="2016" name="Mol. Biol. Evol.">
        <title>Comparative Genomics of Early-Diverging Mushroom-Forming Fungi Provides Insights into the Origins of Lignocellulose Decay Capabilities.</title>
        <authorList>
            <person name="Nagy L.G."/>
            <person name="Riley R."/>
            <person name="Tritt A."/>
            <person name="Adam C."/>
            <person name="Daum C."/>
            <person name="Floudas D."/>
            <person name="Sun H."/>
            <person name="Yadav J.S."/>
            <person name="Pangilinan J."/>
            <person name="Larsson K.H."/>
            <person name="Matsuura K."/>
            <person name="Barry K."/>
            <person name="Labutti K."/>
            <person name="Kuo R."/>
            <person name="Ohm R.A."/>
            <person name="Bhattacharya S.S."/>
            <person name="Shirouzu T."/>
            <person name="Yoshinaga Y."/>
            <person name="Martin F.M."/>
            <person name="Grigoriev I.V."/>
            <person name="Hibbett D.S."/>
        </authorList>
    </citation>
    <scope>NUCLEOTIDE SEQUENCE [LARGE SCALE GENOMIC DNA]</scope>
    <source>
        <strain evidence="2 3">93-53</strain>
    </source>
</reference>
<feature type="region of interest" description="Disordered" evidence="1">
    <location>
        <begin position="152"/>
        <end position="173"/>
    </location>
</feature>
<feature type="compositionally biased region" description="Basic and acidic residues" evidence="1">
    <location>
        <begin position="152"/>
        <end position="161"/>
    </location>
</feature>
<name>A0A165EW04_9APHY</name>
<protein>
    <submittedName>
        <fullName evidence="2">Uncharacterized protein</fullName>
    </submittedName>
</protein>
<feature type="non-terminal residue" evidence="2">
    <location>
        <position position="1"/>
    </location>
</feature>
<dbReference type="Proteomes" id="UP000076871">
    <property type="component" value="Unassembled WGS sequence"/>
</dbReference>
<feature type="region of interest" description="Disordered" evidence="1">
    <location>
        <begin position="240"/>
        <end position="300"/>
    </location>
</feature>
<dbReference type="GeneID" id="63825620"/>
<sequence>MKFDTLMSWARSVETARNPAPCVLHHQPQPPFKQATFQDILGHPWTMQDSTSTHVITKIIRRPTHKQLLLAILNGTYRPSFMENEAQNDFRARVGIKNWQNASSTIHDATQAGQSGSQLTYGQFWMAYAANVEKFSRKLEEENLATGDTETKHAEFDDGLRGRGTTTPEPDDAEDAIYALPSDLLSELNANEAGYDHYTDMNKYGGETAESGQQTMRDFYMDTTTDPVWIDTARVAVPLGPWPPTDADKWPATTDNGSSVWPSASPAPPWPPRPSSPVRYTSSSTSSTSSSFPIINTPSSTSIEKDHAAELRQLERRARHLKMLDDLLLECNPSFAGSRTVAPVLGSPADFEDWRFGDPIYEERNGPFGFIQVGLYCA</sequence>
<evidence type="ECO:0000313" key="2">
    <source>
        <dbReference type="EMBL" id="KZT07884.1"/>
    </source>
</evidence>
<dbReference type="InParanoid" id="A0A165EW04"/>
<accession>A0A165EW04</accession>
<feature type="compositionally biased region" description="Low complexity" evidence="1">
    <location>
        <begin position="276"/>
        <end position="300"/>
    </location>
</feature>
<gene>
    <name evidence="2" type="ORF">LAESUDRAFT_724348</name>
</gene>
<evidence type="ECO:0000313" key="3">
    <source>
        <dbReference type="Proteomes" id="UP000076871"/>
    </source>
</evidence>
<dbReference type="RefSeq" id="XP_040765624.1">
    <property type="nucleotide sequence ID" value="XM_040908591.1"/>
</dbReference>
<keyword evidence="3" id="KW-1185">Reference proteome</keyword>
<organism evidence="2 3">
    <name type="scientific">Laetiporus sulphureus 93-53</name>
    <dbReference type="NCBI Taxonomy" id="1314785"/>
    <lineage>
        <taxon>Eukaryota</taxon>
        <taxon>Fungi</taxon>
        <taxon>Dikarya</taxon>
        <taxon>Basidiomycota</taxon>
        <taxon>Agaricomycotina</taxon>
        <taxon>Agaricomycetes</taxon>
        <taxon>Polyporales</taxon>
        <taxon>Laetiporus</taxon>
    </lineage>
</organism>
<proteinExistence type="predicted"/>
<evidence type="ECO:0000256" key="1">
    <source>
        <dbReference type="SAM" id="MobiDB-lite"/>
    </source>
</evidence>
<dbReference type="AlphaFoldDB" id="A0A165EW04"/>
<dbReference type="EMBL" id="KV427617">
    <property type="protein sequence ID" value="KZT07884.1"/>
    <property type="molecule type" value="Genomic_DNA"/>
</dbReference>